<dbReference type="Gene3D" id="1.10.357.10">
    <property type="entry name" value="Tetracycline Repressor, domain 2"/>
    <property type="match status" value="1"/>
</dbReference>
<evidence type="ECO:0000256" key="4">
    <source>
        <dbReference type="PROSITE-ProRule" id="PRU00335"/>
    </source>
</evidence>
<evidence type="ECO:0000256" key="1">
    <source>
        <dbReference type="ARBA" id="ARBA00023015"/>
    </source>
</evidence>
<protein>
    <submittedName>
        <fullName evidence="6">TetR/AcrR family transcriptional regulator</fullName>
    </submittedName>
</protein>
<dbReference type="GO" id="GO:0000976">
    <property type="term" value="F:transcription cis-regulatory region binding"/>
    <property type="evidence" value="ECO:0007669"/>
    <property type="project" value="TreeGrafter"/>
</dbReference>
<feature type="DNA-binding region" description="H-T-H motif" evidence="4">
    <location>
        <begin position="36"/>
        <end position="55"/>
    </location>
</feature>
<reference evidence="6 7" key="1">
    <citation type="journal article" date="2019" name="Environ. Microbiol.">
        <title>Species interactions and distinct microbial communities in high Arctic permafrost affected cryosols are associated with the CH4 and CO2 gas fluxes.</title>
        <authorList>
            <person name="Altshuler I."/>
            <person name="Hamel J."/>
            <person name="Turney S."/>
            <person name="Magnuson E."/>
            <person name="Levesque R."/>
            <person name="Greer C."/>
            <person name="Whyte L.G."/>
        </authorList>
    </citation>
    <scope>NUCLEOTIDE SEQUENCE [LARGE SCALE GENOMIC DNA]</scope>
    <source>
        <strain evidence="6 7">E6.1</strain>
    </source>
</reference>
<keyword evidence="2 4" id="KW-0238">DNA-binding</keyword>
<accession>A0A502G4L9</accession>
<dbReference type="PANTHER" id="PTHR30055">
    <property type="entry name" value="HTH-TYPE TRANSCRIPTIONAL REGULATOR RUTR"/>
    <property type="match status" value="1"/>
</dbReference>
<dbReference type="PANTHER" id="PTHR30055:SF234">
    <property type="entry name" value="HTH-TYPE TRANSCRIPTIONAL REGULATOR BETI"/>
    <property type="match status" value="1"/>
</dbReference>
<evidence type="ECO:0000313" key="7">
    <source>
        <dbReference type="Proteomes" id="UP000319931"/>
    </source>
</evidence>
<dbReference type="Proteomes" id="UP000319931">
    <property type="component" value="Unassembled WGS sequence"/>
</dbReference>
<dbReference type="InterPro" id="IPR050109">
    <property type="entry name" value="HTH-type_TetR-like_transc_reg"/>
</dbReference>
<dbReference type="InterPro" id="IPR009057">
    <property type="entry name" value="Homeodomain-like_sf"/>
</dbReference>
<keyword evidence="1" id="KW-0805">Transcription regulation</keyword>
<evidence type="ECO:0000313" key="6">
    <source>
        <dbReference type="EMBL" id="TPG56714.1"/>
    </source>
</evidence>
<dbReference type="GO" id="GO:0003700">
    <property type="term" value="F:DNA-binding transcription factor activity"/>
    <property type="evidence" value="ECO:0007669"/>
    <property type="project" value="TreeGrafter"/>
</dbReference>
<dbReference type="PROSITE" id="PS50977">
    <property type="entry name" value="HTH_TETR_2"/>
    <property type="match status" value="1"/>
</dbReference>
<gene>
    <name evidence="6" type="ORF">EAH76_02610</name>
</gene>
<dbReference type="PRINTS" id="PR00455">
    <property type="entry name" value="HTHTETR"/>
</dbReference>
<organism evidence="6 7">
    <name type="scientific">Sphingomonas glacialis</name>
    <dbReference type="NCBI Taxonomy" id="658225"/>
    <lineage>
        <taxon>Bacteria</taxon>
        <taxon>Pseudomonadati</taxon>
        <taxon>Pseudomonadota</taxon>
        <taxon>Alphaproteobacteria</taxon>
        <taxon>Sphingomonadales</taxon>
        <taxon>Sphingomonadaceae</taxon>
        <taxon>Sphingomonas</taxon>
    </lineage>
</organism>
<dbReference type="Pfam" id="PF00440">
    <property type="entry name" value="TetR_N"/>
    <property type="match status" value="1"/>
</dbReference>
<keyword evidence="3" id="KW-0804">Transcription</keyword>
<dbReference type="OrthoDB" id="9779746at2"/>
<dbReference type="AlphaFoldDB" id="A0A502G4L9"/>
<evidence type="ECO:0000256" key="2">
    <source>
        <dbReference type="ARBA" id="ARBA00023125"/>
    </source>
</evidence>
<dbReference type="SUPFAM" id="SSF46689">
    <property type="entry name" value="Homeodomain-like"/>
    <property type="match status" value="1"/>
</dbReference>
<name>A0A502G4L9_9SPHN</name>
<evidence type="ECO:0000259" key="5">
    <source>
        <dbReference type="PROSITE" id="PS50977"/>
    </source>
</evidence>
<dbReference type="RefSeq" id="WP_140847668.1">
    <property type="nucleotide sequence ID" value="NZ_RCZC01000001.1"/>
</dbReference>
<dbReference type="InterPro" id="IPR001647">
    <property type="entry name" value="HTH_TetR"/>
</dbReference>
<dbReference type="EMBL" id="RCZC01000001">
    <property type="protein sequence ID" value="TPG56714.1"/>
    <property type="molecule type" value="Genomic_DNA"/>
</dbReference>
<comment type="caution">
    <text evidence="6">The sequence shown here is derived from an EMBL/GenBank/DDBJ whole genome shotgun (WGS) entry which is preliminary data.</text>
</comment>
<sequence>MSNHRKPMQERSRKTYELLLAAAETLLEEVGIERISSNLIVQRANLTSPAFYRYFDDKYAVIKALAERLMQRQNEALTHWIERYRDAGYDALVDHIEDLVREMDAITRQQPGAIWIMRALHAVPSLAHIRLASHQFVTDLMTDVYMPYLPGVARDLVRRRTRLAVEIAYSVDEMLKEEPGMRNAVFEDLIYIFRSLFYHPDLAKAAPPHAAGATSSAASSVDA</sequence>
<feature type="domain" description="HTH tetR-type" evidence="5">
    <location>
        <begin position="13"/>
        <end position="73"/>
    </location>
</feature>
<proteinExistence type="predicted"/>
<evidence type="ECO:0000256" key="3">
    <source>
        <dbReference type="ARBA" id="ARBA00023163"/>
    </source>
</evidence>
<keyword evidence="7" id="KW-1185">Reference proteome</keyword>